<dbReference type="PROSITE" id="PS51257">
    <property type="entry name" value="PROKAR_LIPOPROTEIN"/>
    <property type="match status" value="1"/>
</dbReference>
<feature type="chain" id="PRO_5022973225" evidence="5">
    <location>
        <begin position="26"/>
        <end position="530"/>
    </location>
</feature>
<comment type="similarity">
    <text evidence="1 4">Belongs to the glycosyl hydrolase 43 family.</text>
</comment>
<dbReference type="EMBL" id="SJPO01000003">
    <property type="protein sequence ID" value="TWT77996.1"/>
    <property type="molecule type" value="Genomic_DNA"/>
</dbReference>
<keyword evidence="2 4" id="KW-0378">Hydrolase</keyword>
<organism evidence="7 8">
    <name type="scientific">Posidoniimonas polymericola</name>
    <dbReference type="NCBI Taxonomy" id="2528002"/>
    <lineage>
        <taxon>Bacteria</taxon>
        <taxon>Pseudomonadati</taxon>
        <taxon>Planctomycetota</taxon>
        <taxon>Planctomycetia</taxon>
        <taxon>Pirellulales</taxon>
        <taxon>Lacipirellulaceae</taxon>
        <taxon>Posidoniimonas</taxon>
    </lineage>
</organism>
<reference evidence="7 8" key="1">
    <citation type="submission" date="2019-02" db="EMBL/GenBank/DDBJ databases">
        <title>Deep-cultivation of Planctomycetes and their phenomic and genomic characterization uncovers novel biology.</title>
        <authorList>
            <person name="Wiegand S."/>
            <person name="Jogler M."/>
            <person name="Boedeker C."/>
            <person name="Pinto D."/>
            <person name="Vollmers J."/>
            <person name="Rivas-Marin E."/>
            <person name="Kohn T."/>
            <person name="Peeters S.H."/>
            <person name="Heuer A."/>
            <person name="Rast P."/>
            <person name="Oberbeckmann S."/>
            <person name="Bunk B."/>
            <person name="Jeske O."/>
            <person name="Meyerdierks A."/>
            <person name="Storesund J.E."/>
            <person name="Kallscheuer N."/>
            <person name="Luecker S."/>
            <person name="Lage O.M."/>
            <person name="Pohl T."/>
            <person name="Merkel B.J."/>
            <person name="Hornburger P."/>
            <person name="Mueller R.-W."/>
            <person name="Bruemmer F."/>
            <person name="Labrenz M."/>
            <person name="Spormann A.M."/>
            <person name="Op Den Camp H."/>
            <person name="Overmann J."/>
            <person name="Amann R."/>
            <person name="Jetten M.S.M."/>
            <person name="Mascher T."/>
            <person name="Medema M.H."/>
            <person name="Devos D.P."/>
            <person name="Kaster A.-K."/>
            <person name="Ovreas L."/>
            <person name="Rohde M."/>
            <person name="Galperin M.Y."/>
            <person name="Jogler C."/>
        </authorList>
    </citation>
    <scope>NUCLEOTIDE SEQUENCE [LARGE SCALE GENOMIC DNA]</scope>
    <source>
        <strain evidence="7 8">Pla123a</strain>
    </source>
</reference>
<keyword evidence="5" id="KW-0732">Signal</keyword>
<evidence type="ECO:0000259" key="6">
    <source>
        <dbReference type="Pfam" id="PF17851"/>
    </source>
</evidence>
<protein>
    <submittedName>
        <fullName evidence="7">Beta-xylosidase</fullName>
        <ecNumber evidence="7">3.2.1.37</ecNumber>
    </submittedName>
</protein>
<dbReference type="SUPFAM" id="SSF75005">
    <property type="entry name" value="Arabinanase/levansucrase/invertase"/>
    <property type="match status" value="1"/>
</dbReference>
<dbReference type="PANTHER" id="PTHR42812">
    <property type="entry name" value="BETA-XYLOSIDASE"/>
    <property type="match status" value="1"/>
</dbReference>
<keyword evidence="8" id="KW-1185">Reference proteome</keyword>
<keyword evidence="3 4" id="KW-0326">Glycosidase</keyword>
<evidence type="ECO:0000256" key="1">
    <source>
        <dbReference type="ARBA" id="ARBA00009865"/>
    </source>
</evidence>
<dbReference type="RefSeq" id="WP_146585985.1">
    <property type="nucleotide sequence ID" value="NZ_SJPO01000003.1"/>
</dbReference>
<evidence type="ECO:0000256" key="2">
    <source>
        <dbReference type="ARBA" id="ARBA00022801"/>
    </source>
</evidence>
<evidence type="ECO:0000256" key="5">
    <source>
        <dbReference type="SAM" id="SignalP"/>
    </source>
</evidence>
<dbReference type="InterPro" id="IPR023296">
    <property type="entry name" value="Glyco_hydro_beta-prop_sf"/>
</dbReference>
<dbReference type="Gene3D" id="2.115.10.20">
    <property type="entry name" value="Glycosyl hydrolase domain, family 43"/>
    <property type="match status" value="1"/>
</dbReference>
<dbReference type="GO" id="GO:0005975">
    <property type="term" value="P:carbohydrate metabolic process"/>
    <property type="evidence" value="ECO:0007669"/>
    <property type="project" value="InterPro"/>
</dbReference>
<dbReference type="GO" id="GO:0009044">
    <property type="term" value="F:xylan 1,4-beta-xylosidase activity"/>
    <property type="evidence" value="ECO:0007669"/>
    <property type="project" value="UniProtKB-EC"/>
</dbReference>
<dbReference type="Pfam" id="PF04616">
    <property type="entry name" value="Glyco_hydro_43"/>
    <property type="match status" value="1"/>
</dbReference>
<gene>
    <name evidence="7" type="primary">xynB_2</name>
    <name evidence="7" type="ORF">Pla123a_17950</name>
</gene>
<proteinExistence type="inferred from homology"/>
<evidence type="ECO:0000313" key="8">
    <source>
        <dbReference type="Proteomes" id="UP000318478"/>
    </source>
</evidence>
<dbReference type="Proteomes" id="UP000318478">
    <property type="component" value="Unassembled WGS sequence"/>
</dbReference>
<feature type="signal peptide" evidence="5">
    <location>
        <begin position="1"/>
        <end position="25"/>
    </location>
</feature>
<dbReference type="InterPro" id="IPR041542">
    <property type="entry name" value="GH43_C2"/>
</dbReference>
<dbReference type="SUPFAM" id="SSF49899">
    <property type="entry name" value="Concanavalin A-like lectins/glucanases"/>
    <property type="match status" value="1"/>
</dbReference>
<sequence length="530" mass="58371" precursor="true">MRKLTSDRPPFPTLLALLLATSCPAAPWVPDLGDGRYKNPVLFADYSDPDVVRVGDDFYLTSSSFSHVPALPILHSRDLVNWTLVGHAAPRLSERFDRVQHGDGIWAPCLRHHDGWFWIFVGDPDRGILMTKARDPRGPWTPLHVVKAGKGLIDPSPLWDDDNRAYLVHAYAKSRAGKNSILVAYEMAPDGTRLLGEEHLVVDGQGGVHPTIEGPKFSKHDGRYYILAPAGGVKPGWQMAFRADKPFGPYEGKRVLEQGSTDINGPHQGGLVELPSGESWFLHFQDRGAYGRIVHLNPVRWVDGWPEMGADLDGNGVGEPVATHVKPSVNALTLKQTPQTSDVFEGSYNLAWQWQANPQPNWSSVDDRPGWLRLFAQPPVAQPPAKRNLVDAPHQLLQKLPAPAFTATTKLDAAHLGDDARAGLVVMGLEYAGVMARHDAGGIRLARIEGRQGREEQTTAEVAPLPERLWLRVEVRVEAVCRFSYSTDGQRFEAIGDDFIAAPGRWVGAKVGLTCEGGNGYVDFDSFRVE</sequence>
<dbReference type="CDD" id="cd09001">
    <property type="entry name" value="GH43_FsAxh1-like"/>
    <property type="match status" value="1"/>
</dbReference>
<evidence type="ECO:0000256" key="4">
    <source>
        <dbReference type="RuleBase" id="RU361187"/>
    </source>
</evidence>
<dbReference type="Gene3D" id="2.60.120.200">
    <property type="match status" value="1"/>
</dbReference>
<feature type="domain" description="Beta-xylosidase C-terminal Concanavalin A-like" evidence="6">
    <location>
        <begin position="344"/>
        <end position="530"/>
    </location>
</feature>
<dbReference type="EC" id="3.2.1.37" evidence="7"/>
<dbReference type="Pfam" id="PF17851">
    <property type="entry name" value="GH43_C2"/>
    <property type="match status" value="1"/>
</dbReference>
<comment type="caution">
    <text evidence="7">The sequence shown here is derived from an EMBL/GenBank/DDBJ whole genome shotgun (WGS) entry which is preliminary data.</text>
</comment>
<evidence type="ECO:0000313" key="7">
    <source>
        <dbReference type="EMBL" id="TWT77996.1"/>
    </source>
</evidence>
<dbReference type="OrthoDB" id="9762066at2"/>
<name>A0A5C5YT58_9BACT</name>
<dbReference type="PANTHER" id="PTHR42812:SF12">
    <property type="entry name" value="BETA-XYLOSIDASE-RELATED"/>
    <property type="match status" value="1"/>
</dbReference>
<dbReference type="InterPro" id="IPR051795">
    <property type="entry name" value="Glycosyl_Hydrlase_43"/>
</dbReference>
<dbReference type="InterPro" id="IPR006710">
    <property type="entry name" value="Glyco_hydro_43"/>
</dbReference>
<evidence type="ECO:0000256" key="3">
    <source>
        <dbReference type="ARBA" id="ARBA00023295"/>
    </source>
</evidence>
<accession>A0A5C5YT58</accession>
<dbReference type="InterPro" id="IPR013320">
    <property type="entry name" value="ConA-like_dom_sf"/>
</dbReference>
<dbReference type="AlphaFoldDB" id="A0A5C5YT58"/>